<accession>A0A4P6UWF9</accession>
<dbReference type="AlphaFoldDB" id="A0A4P6UWF9"/>
<evidence type="ECO:0000313" key="2">
    <source>
        <dbReference type="EMBL" id="QBK26378.1"/>
    </source>
</evidence>
<dbReference type="GO" id="GO:0006633">
    <property type="term" value="P:fatty acid biosynthetic process"/>
    <property type="evidence" value="ECO:0007669"/>
    <property type="project" value="TreeGrafter"/>
</dbReference>
<dbReference type="Gene3D" id="3.10.129.10">
    <property type="entry name" value="Hotdog Thioesterase"/>
    <property type="match status" value="1"/>
</dbReference>
<dbReference type="Proteomes" id="UP000291151">
    <property type="component" value="Chromosome"/>
</dbReference>
<proteinExistence type="predicted"/>
<dbReference type="InterPro" id="IPR050965">
    <property type="entry name" value="UPF0336/Enoyl-CoA_hydratase"/>
</dbReference>
<sequence>MKKIQFEVTEKDIEGYAELSEDYNPIHLDNEYAKAHGFSGKMAHGMLSLAKVWGILANELEIMQFPAEFHLQFQSPVYVGEQVELNIMEKDNVVTITGKVMKGRASW</sequence>
<keyword evidence="3" id="KW-1185">Reference proteome</keyword>
<dbReference type="EMBL" id="CP036528">
    <property type="protein sequence ID" value="QBK26378.1"/>
    <property type="molecule type" value="Genomic_DNA"/>
</dbReference>
<dbReference type="RefSeq" id="WP_208650071.1">
    <property type="nucleotide sequence ID" value="NZ_CP036528.1"/>
</dbReference>
<feature type="domain" description="MaoC-like" evidence="1">
    <location>
        <begin position="6"/>
        <end position="93"/>
    </location>
</feature>
<dbReference type="SUPFAM" id="SSF54637">
    <property type="entry name" value="Thioesterase/thiol ester dehydrase-isomerase"/>
    <property type="match status" value="1"/>
</dbReference>
<dbReference type="PANTHER" id="PTHR43437:SF3">
    <property type="entry name" value="HYDROXYACYL-THIOESTER DEHYDRATASE TYPE 2, MITOCHONDRIAL"/>
    <property type="match status" value="1"/>
</dbReference>
<name>A0A4P6UWF9_9BACL</name>
<dbReference type="KEGG" id="uth:DKZ56_11175"/>
<dbReference type="Pfam" id="PF01575">
    <property type="entry name" value="MaoC_dehydratas"/>
    <property type="match status" value="1"/>
</dbReference>
<protein>
    <recommendedName>
        <fullName evidence="1">MaoC-like domain-containing protein</fullName>
    </recommendedName>
</protein>
<organism evidence="2 3">
    <name type="scientific">Ureibacillus thermophilus</name>
    <dbReference type="NCBI Taxonomy" id="367743"/>
    <lineage>
        <taxon>Bacteria</taxon>
        <taxon>Bacillati</taxon>
        <taxon>Bacillota</taxon>
        <taxon>Bacilli</taxon>
        <taxon>Bacillales</taxon>
        <taxon>Caryophanaceae</taxon>
        <taxon>Ureibacillus</taxon>
    </lineage>
</organism>
<evidence type="ECO:0000259" key="1">
    <source>
        <dbReference type="Pfam" id="PF01575"/>
    </source>
</evidence>
<dbReference type="PANTHER" id="PTHR43437">
    <property type="entry name" value="HYDROXYACYL-THIOESTER DEHYDRATASE TYPE 2, MITOCHONDRIAL-RELATED"/>
    <property type="match status" value="1"/>
</dbReference>
<dbReference type="InterPro" id="IPR029069">
    <property type="entry name" value="HotDog_dom_sf"/>
</dbReference>
<gene>
    <name evidence="2" type="ORF">DKZ56_11175</name>
</gene>
<dbReference type="InterPro" id="IPR002539">
    <property type="entry name" value="MaoC-like_dom"/>
</dbReference>
<reference evidence="2 3" key="1">
    <citation type="submission" date="2019-02" db="EMBL/GenBank/DDBJ databases">
        <title>Ureibacillus thermophilus.</title>
        <authorList>
            <person name="Sunny J.S."/>
            <person name="Natarajan A."/>
            <person name="Saleena L.M."/>
        </authorList>
    </citation>
    <scope>NUCLEOTIDE SEQUENCE [LARGE SCALE GENOMIC DNA]</scope>
    <source>
        <strain evidence="2 3">LM102</strain>
    </source>
</reference>
<evidence type="ECO:0000313" key="3">
    <source>
        <dbReference type="Proteomes" id="UP000291151"/>
    </source>
</evidence>
<dbReference type="GO" id="GO:0019171">
    <property type="term" value="F:(3R)-hydroxyacyl-[acyl-carrier-protein] dehydratase activity"/>
    <property type="evidence" value="ECO:0007669"/>
    <property type="project" value="TreeGrafter"/>
</dbReference>